<keyword evidence="3" id="KW-1185">Reference proteome</keyword>
<feature type="compositionally biased region" description="Acidic residues" evidence="1">
    <location>
        <begin position="588"/>
        <end position="599"/>
    </location>
</feature>
<gene>
    <name evidence="2" type="ORF">QCA50_011660</name>
</gene>
<dbReference type="Proteomes" id="UP001385951">
    <property type="component" value="Unassembled WGS sequence"/>
</dbReference>
<proteinExistence type="predicted"/>
<evidence type="ECO:0000313" key="3">
    <source>
        <dbReference type="Proteomes" id="UP001385951"/>
    </source>
</evidence>
<reference evidence="2 3" key="1">
    <citation type="submission" date="2022-09" db="EMBL/GenBank/DDBJ databases">
        <authorList>
            <person name="Palmer J.M."/>
        </authorList>
    </citation>
    <scope>NUCLEOTIDE SEQUENCE [LARGE SCALE GENOMIC DNA]</scope>
    <source>
        <strain evidence="2 3">DSM 7382</strain>
    </source>
</reference>
<comment type="caution">
    <text evidence="2">The sequence shown here is derived from an EMBL/GenBank/DDBJ whole genome shotgun (WGS) entry which is preliminary data.</text>
</comment>
<dbReference type="Gene3D" id="3.80.10.10">
    <property type="entry name" value="Ribonuclease Inhibitor"/>
    <property type="match status" value="1"/>
</dbReference>
<evidence type="ECO:0000313" key="2">
    <source>
        <dbReference type="EMBL" id="KAK7685297.1"/>
    </source>
</evidence>
<protein>
    <recommendedName>
        <fullName evidence="4">F-box domain-containing protein</fullName>
    </recommendedName>
</protein>
<dbReference type="Gene3D" id="1.20.1280.50">
    <property type="match status" value="1"/>
</dbReference>
<feature type="region of interest" description="Disordered" evidence="1">
    <location>
        <begin position="552"/>
        <end position="599"/>
    </location>
</feature>
<dbReference type="SUPFAM" id="SSF52058">
    <property type="entry name" value="L domain-like"/>
    <property type="match status" value="1"/>
</dbReference>
<dbReference type="AlphaFoldDB" id="A0AAW0FYU3"/>
<dbReference type="InterPro" id="IPR032675">
    <property type="entry name" value="LRR_dom_sf"/>
</dbReference>
<name>A0AAW0FYU3_9APHY</name>
<organism evidence="2 3">
    <name type="scientific">Cerrena zonata</name>
    <dbReference type="NCBI Taxonomy" id="2478898"/>
    <lineage>
        <taxon>Eukaryota</taxon>
        <taxon>Fungi</taxon>
        <taxon>Dikarya</taxon>
        <taxon>Basidiomycota</taxon>
        <taxon>Agaricomycotina</taxon>
        <taxon>Agaricomycetes</taxon>
        <taxon>Polyporales</taxon>
        <taxon>Cerrenaceae</taxon>
        <taxon>Cerrena</taxon>
    </lineage>
</organism>
<evidence type="ECO:0008006" key="4">
    <source>
        <dbReference type="Google" id="ProtNLM"/>
    </source>
</evidence>
<dbReference type="EMBL" id="JASBNA010000021">
    <property type="protein sequence ID" value="KAK7685297.1"/>
    <property type="molecule type" value="Genomic_DNA"/>
</dbReference>
<accession>A0AAW0FYU3</accession>
<feature type="compositionally biased region" description="Acidic residues" evidence="1">
    <location>
        <begin position="561"/>
        <end position="579"/>
    </location>
</feature>
<sequence>MIIMFHYRLPCEHCNLSETDHQVQQMFGNDNHRYLQAIIELRRRSNSLIHINRLPLELLVEIFTFCQIGEWNIAAKRDDEQYCNRIAMPLRWIFLTGTCYHWRQVAFQTPKLWTQIDLDYPEFARYLSLPLAKGSPLCLVMTQGRWGPDQVLLLNDMSSDLNINCVQSINWSLPFGSLGSDVTIPSSITSALTSIRIKRHHSPTTLPDPFNTAEFPRIENLELINCITNLPSQLLSPTLKHLTLQADYIQRIDPITFTQCLSNMPHLESLEVRGVSFRNGDTPPSLPLEKLILSNLRHLVIRPPHPFTITAMKAQGAIYQDYFTFLERLEVPLATHIQLMALHGTSARNVVTIFLTFRPFTFRTLALCSVANRLVVGLWKDTMKPGSIDTKTPNPPYGIWLPNNLQTQHILWKQFPHTLSESLQPLETLYLADLDFHQDDIRMEWKQLFRACRRLKDLGLKGNIAHKVIPLLWDATEFVPELETIYFTDVTWRSLSDGYDGHLDNFSLHLAIAIENRKKAGCPIRKMVIERCVNISELDIDDIQHNGVTIEWDGDGHVVGEEEDEYDDDDDDEEEEGEGSENSHSTDSEETSSEDDEED</sequence>
<evidence type="ECO:0000256" key="1">
    <source>
        <dbReference type="SAM" id="MobiDB-lite"/>
    </source>
</evidence>